<accession>A0A7R6PL59</accession>
<reference evidence="2 3" key="1">
    <citation type="journal article" date="2008" name="Int. J. Syst. Evol. Microbiol.">
        <title>Neptunomonas japonica sp. nov., an Osedax japonicus symbiont-like bacterium isolated from sediment adjacent to sperm whale carcasses off Kagoshima, Japan.</title>
        <authorList>
            <person name="Miyazaki M."/>
            <person name="Nogi Y."/>
            <person name="Fujiwara Y."/>
            <person name="Kawato M."/>
            <person name="Kubokawa K."/>
            <person name="Horikoshi K."/>
        </authorList>
    </citation>
    <scope>NUCLEOTIDE SEQUENCE [LARGE SCALE GENOMIC DNA]</scope>
    <source>
        <strain evidence="2 3">JAMM 1380</strain>
    </source>
</reference>
<gene>
    <name evidence="2" type="ORF">NEJAP_0525</name>
</gene>
<dbReference type="AlphaFoldDB" id="A0A7R6PL59"/>
<evidence type="ECO:0000313" key="2">
    <source>
        <dbReference type="EMBL" id="BBB28482.1"/>
    </source>
</evidence>
<keyword evidence="1" id="KW-0812">Transmembrane</keyword>
<organism evidence="2 3">
    <name type="scientific">Neptunomonas japonica JAMM 1380</name>
    <dbReference type="NCBI Taxonomy" id="1441457"/>
    <lineage>
        <taxon>Bacteria</taxon>
        <taxon>Pseudomonadati</taxon>
        <taxon>Pseudomonadota</taxon>
        <taxon>Gammaproteobacteria</taxon>
        <taxon>Oceanospirillales</taxon>
        <taxon>Oceanospirillaceae</taxon>
        <taxon>Neptunomonas</taxon>
    </lineage>
</organism>
<protein>
    <submittedName>
        <fullName evidence="2">Uncharacterized protein</fullName>
    </submittedName>
</protein>
<keyword evidence="1" id="KW-0472">Membrane</keyword>
<keyword evidence="1" id="KW-1133">Transmembrane helix</keyword>
<proteinExistence type="predicted"/>
<feature type="transmembrane region" description="Helical" evidence="1">
    <location>
        <begin position="115"/>
        <end position="141"/>
    </location>
</feature>
<keyword evidence="3" id="KW-1185">Reference proteome</keyword>
<feature type="transmembrane region" description="Helical" evidence="1">
    <location>
        <begin position="85"/>
        <end position="103"/>
    </location>
</feature>
<feature type="transmembrane region" description="Helical" evidence="1">
    <location>
        <begin position="161"/>
        <end position="178"/>
    </location>
</feature>
<name>A0A7R6PL59_9GAMM</name>
<dbReference type="RefSeq" id="WP_201349176.1">
    <property type="nucleotide sequence ID" value="NZ_AP014546.1"/>
</dbReference>
<feature type="transmembrane region" description="Helical" evidence="1">
    <location>
        <begin position="12"/>
        <end position="34"/>
    </location>
</feature>
<dbReference type="Proteomes" id="UP000595332">
    <property type="component" value="Chromosome"/>
</dbReference>
<evidence type="ECO:0000256" key="1">
    <source>
        <dbReference type="SAM" id="Phobius"/>
    </source>
</evidence>
<dbReference type="EMBL" id="AP014546">
    <property type="protein sequence ID" value="BBB28482.1"/>
    <property type="molecule type" value="Genomic_DNA"/>
</dbReference>
<sequence length="187" mass="21147">MQKLLNLLRVSASGKLVLLLWVVTMATFSVMWFLSLPAVEHFVPGKVLFDLSFTGYSYEYAVSLLDELGVQGRDVYLYLQLPVDFIFPGLLAISSALLLTWVFSKGYAPNSRVFYFAIVPFLGGLFDYLENISILQMIYAYPNIPQQFVNASSAFTQLKTWLTVLAFLLLLVGVFRAIRNYSAITRN</sequence>
<dbReference type="KEGG" id="njp:NEJAP_0525"/>
<evidence type="ECO:0000313" key="3">
    <source>
        <dbReference type="Proteomes" id="UP000595332"/>
    </source>
</evidence>